<sequence>MKLVNYEKPCERKQLPLIRCLHGSSPSQQEFPMVYIGIVSFLIVTKLAYLQAQIALDLKLRLQVVYQRSENLSSPKQVYKSADDNRAKQQGLRKQSKANAYVYLLTLMAAIGGLLFGYDTGIVSGIMLYLPHNKYMDGLSTVWKEVIISITSGMAGIAALAAGKSSDKFGRRKVIISATIFFIIGAIVCGVAFGRWTLLVGRILLGIAIGFASMVVPVYISEGAPTGVRGKLVTIYQFMVAFGFTVANAVAAWFAHYDPVNLGWRLMFMFAAAPALVQLIGFFFLPETPRYLISHGREKEAQEVLHRLYGKDEEWIAYEMGEVTREMQREAMLRQENGDEFVLRRVLRTAHVRKALMLGCALQMFQQLAGINTILYYTSTIIRSAGVHDKITTIWISCGISTVQAVGTILPLNLIERLGRRTLVLSSLIGVVITLCMMGGAFILINYDSTKIDPAHVYIGIDMNSTNLDKELVEQCARYRNCDDCVTSEYCGYCSLTENASSSFTNFGQCLPVNLENTQHSLYGYCKDDTVNATDYLFTDTSCKTQFTALPIIIMVLYISVYSLGMGPIPWVFNAEVYPIWARSTCVALSTFTNWTFNLLMSLTYLSLSQLITKHGAFFLYAGISFIGFMIFYFFAPETRGKRIEEIERLFMNEKKNARSQLHETTVSDFVS</sequence>
<dbReference type="Pfam" id="PF00083">
    <property type="entry name" value="Sugar_tr"/>
    <property type="match status" value="2"/>
</dbReference>
<dbReference type="GO" id="GO:0005366">
    <property type="term" value="F:myo-inositol:proton symporter activity"/>
    <property type="evidence" value="ECO:0007669"/>
    <property type="project" value="TreeGrafter"/>
</dbReference>
<evidence type="ECO:0000256" key="5">
    <source>
        <dbReference type="ARBA" id="ARBA00022989"/>
    </source>
</evidence>
<dbReference type="PANTHER" id="PTHR48020:SF12">
    <property type="entry name" value="PROTON MYO-INOSITOL COTRANSPORTER"/>
    <property type="match status" value="1"/>
</dbReference>
<feature type="domain" description="Major facilitator superfamily (MFS) profile" evidence="8">
    <location>
        <begin position="105"/>
        <end position="640"/>
    </location>
</feature>
<comment type="similarity">
    <text evidence="2">Belongs to the major facilitator superfamily. Sugar transporter (TC 2.A.1.1) family.</text>
</comment>
<evidence type="ECO:0000256" key="7">
    <source>
        <dbReference type="SAM" id="Phobius"/>
    </source>
</evidence>
<dbReference type="OrthoDB" id="6339427at2759"/>
<dbReference type="OMA" id="GFNAFMY"/>
<dbReference type="InterPro" id="IPR036259">
    <property type="entry name" value="MFS_trans_sf"/>
</dbReference>
<dbReference type="PANTHER" id="PTHR48020">
    <property type="entry name" value="PROTON MYO-INOSITOL COTRANSPORTER"/>
    <property type="match status" value="1"/>
</dbReference>
<dbReference type="InterPro" id="IPR005828">
    <property type="entry name" value="MFS_sugar_transport-like"/>
</dbReference>
<feature type="transmembrane region" description="Helical" evidence="7">
    <location>
        <begin position="232"/>
        <end position="254"/>
    </location>
</feature>
<feature type="transmembrane region" description="Helical" evidence="7">
    <location>
        <begin position="142"/>
        <end position="162"/>
    </location>
</feature>
<dbReference type="PROSITE" id="PS50850">
    <property type="entry name" value="MFS"/>
    <property type="match status" value="1"/>
</dbReference>
<proteinExistence type="inferred from homology"/>
<dbReference type="GO" id="GO:0016324">
    <property type="term" value="C:apical plasma membrane"/>
    <property type="evidence" value="ECO:0007669"/>
    <property type="project" value="TreeGrafter"/>
</dbReference>
<organism evidence="9 10">
    <name type="scientific">Litomosoides sigmodontis</name>
    <name type="common">Filarial nematode worm</name>
    <dbReference type="NCBI Taxonomy" id="42156"/>
    <lineage>
        <taxon>Eukaryota</taxon>
        <taxon>Metazoa</taxon>
        <taxon>Ecdysozoa</taxon>
        <taxon>Nematoda</taxon>
        <taxon>Chromadorea</taxon>
        <taxon>Rhabditida</taxon>
        <taxon>Spirurina</taxon>
        <taxon>Spiruromorpha</taxon>
        <taxon>Filarioidea</taxon>
        <taxon>Onchocercidae</taxon>
        <taxon>Litomosoides</taxon>
    </lineage>
</organism>
<feature type="transmembrane region" description="Helical" evidence="7">
    <location>
        <begin position="100"/>
        <end position="130"/>
    </location>
</feature>
<evidence type="ECO:0000259" key="8">
    <source>
        <dbReference type="PROSITE" id="PS50850"/>
    </source>
</evidence>
<feature type="transmembrane region" description="Helical" evidence="7">
    <location>
        <begin position="355"/>
        <end position="374"/>
    </location>
</feature>
<dbReference type="InterPro" id="IPR003663">
    <property type="entry name" value="Sugar/inositol_transpt"/>
</dbReference>
<dbReference type="InterPro" id="IPR005829">
    <property type="entry name" value="Sugar_transporter_CS"/>
</dbReference>
<evidence type="ECO:0000256" key="4">
    <source>
        <dbReference type="ARBA" id="ARBA00022692"/>
    </source>
</evidence>
<comment type="subcellular location">
    <subcellularLocation>
        <location evidence="1">Membrane</location>
        <topology evidence="1">Multi-pass membrane protein</topology>
    </subcellularLocation>
</comment>
<keyword evidence="5 7" id="KW-1133">Transmembrane helix</keyword>
<protein>
    <recommendedName>
        <fullName evidence="8">Major facilitator superfamily (MFS) profile domain-containing protein</fullName>
    </recommendedName>
</protein>
<feature type="transmembrane region" description="Helical" evidence="7">
    <location>
        <begin position="199"/>
        <end position="220"/>
    </location>
</feature>
<dbReference type="SUPFAM" id="SSF103473">
    <property type="entry name" value="MFS general substrate transporter"/>
    <property type="match status" value="1"/>
</dbReference>
<dbReference type="InterPro" id="IPR050814">
    <property type="entry name" value="Myo-inositol_Transporter"/>
</dbReference>
<gene>
    <name evidence="9" type="ORF">NLS_LOCUS2059</name>
</gene>
<keyword evidence="3" id="KW-0813">Transport</keyword>
<dbReference type="Proteomes" id="UP000277928">
    <property type="component" value="Unassembled WGS sequence"/>
</dbReference>
<feature type="transmembrane region" description="Helical" evidence="7">
    <location>
        <begin position="422"/>
        <end position="445"/>
    </location>
</feature>
<dbReference type="PROSITE" id="PS00217">
    <property type="entry name" value="SUGAR_TRANSPORT_2"/>
    <property type="match status" value="1"/>
</dbReference>
<feature type="transmembrane region" description="Helical" evidence="7">
    <location>
        <begin position="585"/>
        <end position="606"/>
    </location>
</feature>
<evidence type="ECO:0000256" key="1">
    <source>
        <dbReference type="ARBA" id="ARBA00004141"/>
    </source>
</evidence>
<feature type="transmembrane region" description="Helical" evidence="7">
    <location>
        <begin position="618"/>
        <end position="636"/>
    </location>
</feature>
<evidence type="ECO:0000256" key="2">
    <source>
        <dbReference type="ARBA" id="ARBA00010992"/>
    </source>
</evidence>
<dbReference type="AlphaFoldDB" id="A0A3P6U3S4"/>
<keyword evidence="6 7" id="KW-0472">Membrane</keyword>
<keyword evidence="4 7" id="KW-0812">Transmembrane</keyword>
<dbReference type="InterPro" id="IPR020846">
    <property type="entry name" value="MFS_dom"/>
</dbReference>
<feature type="transmembrane region" description="Helical" evidence="7">
    <location>
        <begin position="394"/>
        <end position="415"/>
    </location>
</feature>
<evidence type="ECO:0000256" key="6">
    <source>
        <dbReference type="ARBA" id="ARBA00023136"/>
    </source>
</evidence>
<dbReference type="STRING" id="42156.A0A3P6U3S4"/>
<name>A0A3P6U3S4_LITSI</name>
<feature type="transmembrane region" description="Helical" evidence="7">
    <location>
        <begin position="549"/>
        <end position="573"/>
    </location>
</feature>
<dbReference type="Gene3D" id="1.20.1250.20">
    <property type="entry name" value="MFS general substrate transporter like domains"/>
    <property type="match status" value="2"/>
</dbReference>
<accession>A0A3P6U3S4</accession>
<dbReference type="PROSITE" id="PS00216">
    <property type="entry name" value="SUGAR_TRANSPORT_1"/>
    <property type="match status" value="1"/>
</dbReference>
<reference evidence="9 10" key="1">
    <citation type="submission" date="2018-08" db="EMBL/GenBank/DDBJ databases">
        <authorList>
            <person name="Laetsch R D."/>
            <person name="Stevens L."/>
            <person name="Kumar S."/>
            <person name="Blaxter L. M."/>
        </authorList>
    </citation>
    <scope>NUCLEOTIDE SEQUENCE [LARGE SCALE GENOMIC DNA]</scope>
</reference>
<dbReference type="PRINTS" id="PR00171">
    <property type="entry name" value="SUGRTRNSPORT"/>
</dbReference>
<keyword evidence="10" id="KW-1185">Reference proteome</keyword>
<dbReference type="NCBIfam" id="TIGR00879">
    <property type="entry name" value="SP"/>
    <property type="match status" value="1"/>
</dbReference>
<evidence type="ECO:0000313" key="10">
    <source>
        <dbReference type="Proteomes" id="UP000277928"/>
    </source>
</evidence>
<feature type="transmembrane region" description="Helical" evidence="7">
    <location>
        <begin position="266"/>
        <end position="285"/>
    </location>
</feature>
<feature type="transmembrane region" description="Helical" evidence="7">
    <location>
        <begin position="174"/>
        <end position="193"/>
    </location>
</feature>
<dbReference type="EMBL" id="UYRX01000087">
    <property type="protein sequence ID" value="VDK73308.1"/>
    <property type="molecule type" value="Genomic_DNA"/>
</dbReference>
<feature type="transmembrane region" description="Helical" evidence="7">
    <location>
        <begin position="33"/>
        <end position="52"/>
    </location>
</feature>
<evidence type="ECO:0000256" key="3">
    <source>
        <dbReference type="ARBA" id="ARBA00022448"/>
    </source>
</evidence>
<evidence type="ECO:0000313" key="9">
    <source>
        <dbReference type="EMBL" id="VDK73308.1"/>
    </source>
</evidence>